<evidence type="ECO:0000313" key="1">
    <source>
        <dbReference type="EMBL" id="XPM63577.1"/>
    </source>
</evidence>
<gene>
    <name evidence="1" type="ORF">BH720_030575</name>
</gene>
<name>A0ACD5GSE7_9CYAN</name>
<sequence>MAIALLAPFTMACGARTIDAERSSNPPNEPSTPNNSARAETLGAIAPGEYCFNTDDSVFRVVVHNDNRVEAFGADAVYIDPNAERWAYGIYYELIDATLNGQTLQGKLLQSEKADLTESNVTWELQASTLVTPLRTYQLVDCNAVANDYPAGWGQGVGRPVSSTTAPAPASPTTLAGTARSGNVIQFQLEDVTSEFAPTASDILPLLDFDHSQTVQFEPGSNSTAIVQRNIRTKEGHTYELQARAGQVLHIGFTSYNNASALYLFAPTGAVMAREVNDALSVQLPLDGVYYITVATWDNNDSYDLTLQIP</sequence>
<dbReference type="EMBL" id="CP182909">
    <property type="protein sequence ID" value="XPM63577.1"/>
    <property type="molecule type" value="Genomic_DNA"/>
</dbReference>
<accession>A0ACD5GSE7</accession>
<reference evidence="1 2" key="1">
    <citation type="journal article" date="2016" name="Genome Announc.">
        <title>Draft Genome Sequence of the Thermotolerant Cyanobacterium Desertifilum sp. IPPAS B-1220.</title>
        <authorList>
            <person name="Mironov K.S."/>
            <person name="Sinetova M.A."/>
            <person name="Bolatkhan K."/>
            <person name="Zayadan B.K."/>
            <person name="Ustinova V.V."/>
            <person name="Kupriyanova E.V."/>
            <person name="Skrypnik A.N."/>
            <person name="Gogoleva N.E."/>
            <person name="Gogolev Y.V."/>
            <person name="Los D.A."/>
        </authorList>
    </citation>
    <scope>NUCLEOTIDE SEQUENCE [LARGE SCALE GENOMIC DNA]</scope>
    <source>
        <strain evidence="1 2">IPPAS B-1220</strain>
    </source>
</reference>
<proteinExistence type="predicted"/>
<keyword evidence="2" id="KW-1185">Reference proteome</keyword>
<organism evidence="1 2">
    <name type="scientific">Desertifilum tharense IPPAS B-1220</name>
    <dbReference type="NCBI Taxonomy" id="1781255"/>
    <lineage>
        <taxon>Bacteria</taxon>
        <taxon>Bacillati</taxon>
        <taxon>Cyanobacteriota</taxon>
        <taxon>Cyanophyceae</taxon>
        <taxon>Desertifilales</taxon>
        <taxon>Desertifilaceae</taxon>
        <taxon>Desertifilum</taxon>
    </lineage>
</organism>
<dbReference type="Proteomes" id="UP000095472">
    <property type="component" value="Chromosome"/>
</dbReference>
<evidence type="ECO:0000313" key="2">
    <source>
        <dbReference type="Proteomes" id="UP000095472"/>
    </source>
</evidence>
<protein>
    <submittedName>
        <fullName evidence="1">Uncharacterized protein</fullName>
    </submittedName>
</protein>